<feature type="chain" id="PRO_5032807014" evidence="1">
    <location>
        <begin position="21"/>
        <end position="130"/>
    </location>
</feature>
<evidence type="ECO:0000256" key="1">
    <source>
        <dbReference type="SAM" id="SignalP"/>
    </source>
</evidence>
<dbReference type="Pfam" id="PF16173">
    <property type="entry name" value="DUF4874"/>
    <property type="match status" value="1"/>
</dbReference>
<feature type="non-terminal residue" evidence="3">
    <location>
        <position position="130"/>
    </location>
</feature>
<sequence length="130" mass="15255">MRKQRFLFKFFLLLISGIFASGVNNLYSQKVNGDRTKYTYTESMEDFPNPERGFYRYSETRSGDYVTLKPEELRAYRSENRIRGADYSVYSTLVFRYFVMSDFVESDLSEAFLDSVSMDFRAAREGGVKL</sequence>
<protein>
    <submittedName>
        <fullName evidence="3">DUF4874 domain-containing protein</fullName>
    </submittedName>
</protein>
<feature type="signal peptide" evidence="1">
    <location>
        <begin position="1"/>
        <end position="20"/>
    </location>
</feature>
<dbReference type="EMBL" id="DSDK01000699">
    <property type="protein sequence ID" value="HDR52428.1"/>
    <property type="molecule type" value="Genomic_DNA"/>
</dbReference>
<name>A0A831LRZ0_9BACT</name>
<comment type="caution">
    <text evidence="3">The sequence shown here is derived from an EMBL/GenBank/DDBJ whole genome shotgun (WGS) entry which is preliminary data.</text>
</comment>
<organism evidence="3">
    <name type="scientific">Mariniphaga anaerophila</name>
    <dbReference type="NCBI Taxonomy" id="1484053"/>
    <lineage>
        <taxon>Bacteria</taxon>
        <taxon>Pseudomonadati</taxon>
        <taxon>Bacteroidota</taxon>
        <taxon>Bacteroidia</taxon>
        <taxon>Marinilabiliales</taxon>
        <taxon>Prolixibacteraceae</taxon>
        <taxon>Mariniphaga</taxon>
    </lineage>
</organism>
<proteinExistence type="predicted"/>
<dbReference type="InterPro" id="IPR032379">
    <property type="entry name" value="DUF4874"/>
</dbReference>
<evidence type="ECO:0000313" key="3">
    <source>
        <dbReference type="EMBL" id="HDR52428.1"/>
    </source>
</evidence>
<dbReference type="AlphaFoldDB" id="A0A831LRZ0"/>
<keyword evidence="1" id="KW-0732">Signal</keyword>
<accession>A0A831LRZ0</accession>
<reference evidence="3" key="1">
    <citation type="journal article" date="2020" name="mSystems">
        <title>Genome- and Community-Level Interaction Insights into Carbon Utilization and Element Cycling Functions of Hydrothermarchaeota in Hydrothermal Sediment.</title>
        <authorList>
            <person name="Zhou Z."/>
            <person name="Liu Y."/>
            <person name="Xu W."/>
            <person name="Pan J."/>
            <person name="Luo Z.H."/>
            <person name="Li M."/>
        </authorList>
    </citation>
    <scope>NUCLEOTIDE SEQUENCE [LARGE SCALE GENOMIC DNA]</scope>
    <source>
        <strain evidence="3">SpSt-1217</strain>
    </source>
</reference>
<feature type="domain" description="DUF4874" evidence="2">
    <location>
        <begin position="49"/>
        <end position="130"/>
    </location>
</feature>
<evidence type="ECO:0000259" key="2">
    <source>
        <dbReference type="Pfam" id="PF16173"/>
    </source>
</evidence>
<gene>
    <name evidence="3" type="ORF">ENN90_12545</name>
</gene>
<dbReference type="Proteomes" id="UP000886047">
    <property type="component" value="Unassembled WGS sequence"/>
</dbReference>